<dbReference type="eggNOG" id="ENOG5032SAM">
    <property type="taxonomic scope" value="Bacteria"/>
</dbReference>
<gene>
    <name evidence="1" type="ordered locus">Strop_0486</name>
</gene>
<proteinExistence type="predicted"/>
<evidence type="ECO:0000313" key="2">
    <source>
        <dbReference type="Proteomes" id="UP000000235"/>
    </source>
</evidence>
<evidence type="ECO:0000313" key="1">
    <source>
        <dbReference type="EMBL" id="ABP52971.1"/>
    </source>
</evidence>
<accession>A4X271</accession>
<dbReference type="Proteomes" id="UP000000235">
    <property type="component" value="Chromosome"/>
</dbReference>
<dbReference type="PATRIC" id="fig|369723.5.peg.510"/>
<dbReference type="KEGG" id="stp:Strop_0486"/>
<dbReference type="EMBL" id="CP000667">
    <property type="protein sequence ID" value="ABP52971.1"/>
    <property type="molecule type" value="Genomic_DNA"/>
</dbReference>
<keyword evidence="2" id="KW-1185">Reference proteome</keyword>
<dbReference type="RefSeq" id="WP_011904405.1">
    <property type="nucleotide sequence ID" value="NC_009380.1"/>
</dbReference>
<reference evidence="2" key="1">
    <citation type="journal article" date="2007" name="Proc. Natl. Acad. Sci. U.S.A.">
        <title>Genome sequencing reveals complex secondary metabolome in the marine actinomycete Salinispora tropica.</title>
        <authorList>
            <person name="Udwary D.W."/>
            <person name="Zeigler L."/>
            <person name="Asolkar R.N."/>
            <person name="Singan V."/>
            <person name="Lapidus A."/>
            <person name="Fenical W."/>
            <person name="Jensen P.R."/>
            <person name="Moore B.S."/>
        </authorList>
    </citation>
    <scope>NUCLEOTIDE SEQUENCE [LARGE SCALE GENOMIC DNA]</scope>
    <source>
        <strain evidence="2">ATCC BAA-916 / DSM 44818 / CNB-440</strain>
    </source>
</reference>
<dbReference type="HOGENOM" id="CLU_124874_0_0_11"/>
<name>A4X271_SALTO</name>
<sequence length="181" mass="19354">MILPASRTSAEAHLYMDLRPCACGEARFDRQSAVVALEDGGLAARYSGSCPTCGRARRFTFRLPAEPTLPPSGGFHYGADEPSQLLDPGEWLWVADAYARSVPAGSATTDAGQQAQATLLRAVAALDEVLKFVPPGADTVPASAFTSGRGRHLRRRDPGRFRRGRLAAVRDAYAEMLPPVG</sequence>
<dbReference type="AlphaFoldDB" id="A4X271"/>
<protein>
    <submittedName>
        <fullName evidence="1">Uncharacterized protein</fullName>
    </submittedName>
</protein>
<organism evidence="1 2">
    <name type="scientific">Salinispora tropica (strain ATCC BAA-916 / DSM 44818 / JCM 13857 / NBRC 105044 / CNB-440)</name>
    <dbReference type="NCBI Taxonomy" id="369723"/>
    <lineage>
        <taxon>Bacteria</taxon>
        <taxon>Bacillati</taxon>
        <taxon>Actinomycetota</taxon>
        <taxon>Actinomycetes</taxon>
        <taxon>Micromonosporales</taxon>
        <taxon>Micromonosporaceae</taxon>
        <taxon>Salinispora</taxon>
    </lineage>
</organism>